<keyword evidence="8 10" id="KW-1015">Disulfide bond</keyword>
<feature type="disulfide bond" evidence="10">
    <location>
        <begin position="378"/>
        <end position="393"/>
    </location>
</feature>
<dbReference type="InterPro" id="IPR002172">
    <property type="entry name" value="LDrepeatLR_classA_rpt"/>
</dbReference>
<dbReference type="GO" id="GO:0005886">
    <property type="term" value="C:plasma membrane"/>
    <property type="evidence" value="ECO:0007669"/>
    <property type="project" value="TreeGrafter"/>
</dbReference>
<comment type="subcellular location">
    <subcellularLocation>
        <location evidence="2">Endomembrane system</location>
    </subcellularLocation>
    <subcellularLocation>
        <location evidence="1">Membrane</location>
        <topology evidence="1">Single-pass membrane protein</topology>
    </subcellularLocation>
</comment>
<evidence type="ECO:0000313" key="13">
    <source>
        <dbReference type="EMBL" id="KRF99687.1"/>
    </source>
</evidence>
<dbReference type="PROSITE" id="PS50068">
    <property type="entry name" value="LDLRA_2"/>
    <property type="match status" value="5"/>
</dbReference>
<dbReference type="SUPFAM" id="SSF57424">
    <property type="entry name" value="LDL receptor-like module"/>
    <property type="match status" value="5"/>
</dbReference>
<dbReference type="STRING" id="7260.A0A0Q9X645"/>
<reference evidence="13 14" key="1">
    <citation type="journal article" date="2007" name="Nature">
        <title>Evolution of genes and genomes on the Drosophila phylogeny.</title>
        <authorList>
            <consortium name="Drosophila 12 Genomes Consortium"/>
            <person name="Clark A.G."/>
            <person name="Eisen M.B."/>
            <person name="Smith D.R."/>
            <person name="Bergman C.M."/>
            <person name="Oliver B."/>
            <person name="Markow T.A."/>
            <person name="Kaufman T.C."/>
            <person name="Kellis M."/>
            <person name="Gelbart W."/>
            <person name="Iyer V.N."/>
            <person name="Pollard D.A."/>
            <person name="Sackton T.B."/>
            <person name="Larracuente A.M."/>
            <person name="Singh N.D."/>
            <person name="Abad J.P."/>
            <person name="Abt D.N."/>
            <person name="Adryan B."/>
            <person name="Aguade M."/>
            <person name="Akashi H."/>
            <person name="Anderson W.W."/>
            <person name="Aquadro C.F."/>
            <person name="Ardell D.H."/>
            <person name="Arguello R."/>
            <person name="Artieri C.G."/>
            <person name="Barbash D.A."/>
            <person name="Barker D."/>
            <person name="Barsanti P."/>
            <person name="Batterham P."/>
            <person name="Batzoglou S."/>
            <person name="Begun D."/>
            <person name="Bhutkar A."/>
            <person name="Blanco E."/>
            <person name="Bosak S.A."/>
            <person name="Bradley R.K."/>
            <person name="Brand A.D."/>
            <person name="Brent M.R."/>
            <person name="Brooks A.N."/>
            <person name="Brown R.H."/>
            <person name="Butlin R.K."/>
            <person name="Caggese C."/>
            <person name="Calvi B.R."/>
            <person name="Bernardo de Carvalho A."/>
            <person name="Caspi A."/>
            <person name="Castrezana S."/>
            <person name="Celniker S.E."/>
            <person name="Chang J.L."/>
            <person name="Chapple C."/>
            <person name="Chatterji S."/>
            <person name="Chinwalla A."/>
            <person name="Civetta A."/>
            <person name="Clifton S.W."/>
            <person name="Comeron J.M."/>
            <person name="Costello J.C."/>
            <person name="Coyne J.A."/>
            <person name="Daub J."/>
            <person name="David R.G."/>
            <person name="Delcher A.L."/>
            <person name="Delehaunty K."/>
            <person name="Do C.B."/>
            <person name="Ebling H."/>
            <person name="Edwards K."/>
            <person name="Eickbush T."/>
            <person name="Evans J.D."/>
            <person name="Filipski A."/>
            <person name="Findeiss S."/>
            <person name="Freyhult E."/>
            <person name="Fulton L."/>
            <person name="Fulton R."/>
            <person name="Garcia A.C."/>
            <person name="Gardiner A."/>
            <person name="Garfield D.A."/>
            <person name="Garvin B.E."/>
            <person name="Gibson G."/>
            <person name="Gilbert D."/>
            <person name="Gnerre S."/>
            <person name="Godfrey J."/>
            <person name="Good R."/>
            <person name="Gotea V."/>
            <person name="Gravely B."/>
            <person name="Greenberg A.J."/>
            <person name="Griffiths-Jones S."/>
            <person name="Gross S."/>
            <person name="Guigo R."/>
            <person name="Gustafson E.A."/>
            <person name="Haerty W."/>
            <person name="Hahn M.W."/>
            <person name="Halligan D.L."/>
            <person name="Halpern A.L."/>
            <person name="Halter G.M."/>
            <person name="Han M.V."/>
            <person name="Heger A."/>
            <person name="Hillier L."/>
            <person name="Hinrichs A.S."/>
            <person name="Holmes I."/>
            <person name="Hoskins R.A."/>
            <person name="Hubisz M.J."/>
            <person name="Hultmark D."/>
            <person name="Huntley M.A."/>
            <person name="Jaffe D.B."/>
            <person name="Jagadeeshan S."/>
            <person name="Jeck W.R."/>
            <person name="Johnson J."/>
            <person name="Jones C.D."/>
            <person name="Jordan W.C."/>
            <person name="Karpen G.H."/>
            <person name="Kataoka E."/>
            <person name="Keightley P.D."/>
            <person name="Kheradpour P."/>
            <person name="Kirkness E.F."/>
            <person name="Koerich L.B."/>
            <person name="Kristiansen K."/>
            <person name="Kudrna D."/>
            <person name="Kulathinal R.J."/>
            <person name="Kumar S."/>
            <person name="Kwok R."/>
            <person name="Lander E."/>
            <person name="Langley C.H."/>
            <person name="Lapoint R."/>
            <person name="Lazzaro B.P."/>
            <person name="Lee S.J."/>
            <person name="Levesque L."/>
            <person name="Li R."/>
            <person name="Lin C.F."/>
            <person name="Lin M.F."/>
            <person name="Lindblad-Toh K."/>
            <person name="Llopart A."/>
            <person name="Long M."/>
            <person name="Low L."/>
            <person name="Lozovsky E."/>
            <person name="Lu J."/>
            <person name="Luo M."/>
            <person name="Machado C.A."/>
            <person name="Makalowski W."/>
            <person name="Marzo M."/>
            <person name="Matsuda M."/>
            <person name="Matzkin L."/>
            <person name="McAllister B."/>
            <person name="McBride C.S."/>
            <person name="McKernan B."/>
            <person name="McKernan K."/>
            <person name="Mendez-Lago M."/>
            <person name="Minx P."/>
            <person name="Mollenhauer M.U."/>
            <person name="Montooth K."/>
            <person name="Mount S.M."/>
            <person name="Mu X."/>
            <person name="Myers E."/>
            <person name="Negre B."/>
            <person name="Newfeld S."/>
            <person name="Nielsen R."/>
            <person name="Noor M.A."/>
            <person name="O'Grady P."/>
            <person name="Pachter L."/>
            <person name="Papaceit M."/>
            <person name="Parisi M.J."/>
            <person name="Parisi M."/>
            <person name="Parts L."/>
            <person name="Pedersen J.S."/>
            <person name="Pesole G."/>
            <person name="Phillippy A.M."/>
            <person name="Ponting C.P."/>
            <person name="Pop M."/>
            <person name="Porcelli D."/>
            <person name="Powell J.R."/>
            <person name="Prohaska S."/>
            <person name="Pruitt K."/>
            <person name="Puig M."/>
            <person name="Quesneville H."/>
            <person name="Ram K.R."/>
            <person name="Rand D."/>
            <person name="Rasmussen M.D."/>
            <person name="Reed L.K."/>
            <person name="Reenan R."/>
            <person name="Reily A."/>
            <person name="Remington K.A."/>
            <person name="Rieger T.T."/>
            <person name="Ritchie M.G."/>
            <person name="Robin C."/>
            <person name="Rogers Y.H."/>
            <person name="Rohde C."/>
            <person name="Rozas J."/>
            <person name="Rubenfield M.J."/>
            <person name="Ruiz A."/>
            <person name="Russo S."/>
            <person name="Salzberg S.L."/>
            <person name="Sanchez-Gracia A."/>
            <person name="Saranga D.J."/>
            <person name="Sato H."/>
            <person name="Schaeffer S.W."/>
            <person name="Schatz M.C."/>
            <person name="Schlenke T."/>
            <person name="Schwartz R."/>
            <person name="Segarra C."/>
            <person name="Singh R.S."/>
            <person name="Sirot L."/>
            <person name="Sirota M."/>
            <person name="Sisneros N.B."/>
            <person name="Smith C.D."/>
            <person name="Smith T.F."/>
            <person name="Spieth J."/>
            <person name="Stage D.E."/>
            <person name="Stark A."/>
            <person name="Stephan W."/>
            <person name="Strausberg R.L."/>
            <person name="Strempel S."/>
            <person name="Sturgill D."/>
            <person name="Sutton G."/>
            <person name="Sutton G.G."/>
            <person name="Tao W."/>
            <person name="Teichmann S."/>
            <person name="Tobari Y.N."/>
            <person name="Tomimura Y."/>
            <person name="Tsolas J.M."/>
            <person name="Valente V.L."/>
            <person name="Venter E."/>
            <person name="Venter J.C."/>
            <person name="Vicario S."/>
            <person name="Vieira F.G."/>
            <person name="Vilella A.J."/>
            <person name="Villasante A."/>
            <person name="Walenz B."/>
            <person name="Wang J."/>
            <person name="Wasserman M."/>
            <person name="Watts T."/>
            <person name="Wilson D."/>
            <person name="Wilson R.K."/>
            <person name="Wing R.A."/>
            <person name="Wolfner M.F."/>
            <person name="Wong A."/>
            <person name="Wong G.K."/>
            <person name="Wu C.I."/>
            <person name="Wu G."/>
            <person name="Yamamoto D."/>
            <person name="Yang H.P."/>
            <person name="Yang S.P."/>
            <person name="Yorke J.A."/>
            <person name="Yoshida K."/>
            <person name="Zdobnov E."/>
            <person name="Zhang P."/>
            <person name="Zhang Y."/>
            <person name="Zimin A.V."/>
            <person name="Baldwin J."/>
            <person name="Abdouelleil A."/>
            <person name="Abdulkadir J."/>
            <person name="Abebe A."/>
            <person name="Abera B."/>
            <person name="Abreu J."/>
            <person name="Acer S.C."/>
            <person name="Aftuck L."/>
            <person name="Alexander A."/>
            <person name="An P."/>
            <person name="Anderson E."/>
            <person name="Anderson S."/>
            <person name="Arachi H."/>
            <person name="Azer M."/>
            <person name="Bachantsang P."/>
            <person name="Barry A."/>
            <person name="Bayul T."/>
            <person name="Berlin A."/>
            <person name="Bessette D."/>
            <person name="Bloom T."/>
            <person name="Blye J."/>
            <person name="Boguslavskiy L."/>
            <person name="Bonnet C."/>
            <person name="Boukhgalter B."/>
            <person name="Bourzgui I."/>
            <person name="Brown A."/>
            <person name="Cahill P."/>
            <person name="Channer S."/>
            <person name="Cheshatsang Y."/>
            <person name="Chuda L."/>
            <person name="Citroen M."/>
            <person name="Collymore A."/>
            <person name="Cooke P."/>
            <person name="Costello M."/>
            <person name="D'Aco K."/>
            <person name="Daza R."/>
            <person name="De Haan G."/>
            <person name="DeGray S."/>
            <person name="DeMaso C."/>
            <person name="Dhargay N."/>
            <person name="Dooley K."/>
            <person name="Dooley E."/>
            <person name="Doricent M."/>
            <person name="Dorje P."/>
            <person name="Dorjee K."/>
            <person name="Dupes A."/>
            <person name="Elong R."/>
            <person name="Falk J."/>
            <person name="Farina A."/>
            <person name="Faro S."/>
            <person name="Ferguson D."/>
            <person name="Fisher S."/>
            <person name="Foley C.D."/>
            <person name="Franke A."/>
            <person name="Friedrich D."/>
            <person name="Gadbois L."/>
            <person name="Gearin G."/>
            <person name="Gearin C.R."/>
            <person name="Giannoukos G."/>
            <person name="Goode T."/>
            <person name="Graham J."/>
            <person name="Grandbois E."/>
            <person name="Grewal S."/>
            <person name="Gyaltsen K."/>
            <person name="Hafez N."/>
            <person name="Hagos B."/>
            <person name="Hall J."/>
            <person name="Henson C."/>
            <person name="Hollinger A."/>
            <person name="Honan T."/>
            <person name="Huard M.D."/>
            <person name="Hughes L."/>
            <person name="Hurhula B."/>
            <person name="Husby M.E."/>
            <person name="Kamat A."/>
            <person name="Kanga B."/>
            <person name="Kashin S."/>
            <person name="Khazanovich D."/>
            <person name="Kisner P."/>
            <person name="Lance K."/>
            <person name="Lara M."/>
            <person name="Lee W."/>
            <person name="Lennon N."/>
            <person name="Letendre F."/>
            <person name="LeVine R."/>
            <person name="Lipovsky A."/>
            <person name="Liu X."/>
            <person name="Liu J."/>
            <person name="Liu S."/>
            <person name="Lokyitsang T."/>
            <person name="Lokyitsang Y."/>
            <person name="Lubonja R."/>
            <person name="Lui A."/>
            <person name="MacDonald P."/>
            <person name="Magnisalis V."/>
            <person name="Maru K."/>
            <person name="Matthews C."/>
            <person name="McCusker W."/>
            <person name="McDonough S."/>
            <person name="Mehta T."/>
            <person name="Meldrim J."/>
            <person name="Meneus L."/>
            <person name="Mihai O."/>
            <person name="Mihalev A."/>
            <person name="Mihova T."/>
            <person name="Mittelman R."/>
            <person name="Mlenga V."/>
            <person name="Montmayeur A."/>
            <person name="Mulrain L."/>
            <person name="Navidi A."/>
            <person name="Naylor J."/>
            <person name="Negash T."/>
            <person name="Nguyen T."/>
            <person name="Nguyen N."/>
            <person name="Nicol R."/>
            <person name="Norbu C."/>
            <person name="Norbu N."/>
            <person name="Novod N."/>
            <person name="O'Neill B."/>
            <person name="Osman S."/>
            <person name="Markiewicz E."/>
            <person name="Oyono O.L."/>
            <person name="Patti C."/>
            <person name="Phunkhang P."/>
            <person name="Pierre F."/>
            <person name="Priest M."/>
            <person name="Raghuraman S."/>
            <person name="Rege F."/>
            <person name="Reyes R."/>
            <person name="Rise C."/>
            <person name="Rogov P."/>
            <person name="Ross K."/>
            <person name="Ryan E."/>
            <person name="Settipalli S."/>
            <person name="Shea T."/>
            <person name="Sherpa N."/>
            <person name="Shi L."/>
            <person name="Shih D."/>
            <person name="Sparrow T."/>
            <person name="Spaulding J."/>
            <person name="Stalker J."/>
            <person name="Stange-Thomann N."/>
            <person name="Stavropoulos S."/>
            <person name="Stone C."/>
            <person name="Strader C."/>
            <person name="Tesfaye S."/>
            <person name="Thomson T."/>
            <person name="Thoulutsang Y."/>
            <person name="Thoulutsang D."/>
            <person name="Topham K."/>
            <person name="Topping I."/>
            <person name="Tsamla T."/>
            <person name="Vassiliev H."/>
            <person name="Vo A."/>
            <person name="Wangchuk T."/>
            <person name="Wangdi T."/>
            <person name="Weiand M."/>
            <person name="Wilkinson J."/>
            <person name="Wilson A."/>
            <person name="Yadav S."/>
            <person name="Young G."/>
            <person name="Yu Q."/>
            <person name="Zembek L."/>
            <person name="Zhong D."/>
            <person name="Zimmer A."/>
            <person name="Zwirko Z."/>
            <person name="Jaffe D.B."/>
            <person name="Alvarez P."/>
            <person name="Brockman W."/>
            <person name="Butler J."/>
            <person name="Chin C."/>
            <person name="Gnerre S."/>
            <person name="Grabherr M."/>
            <person name="Kleber M."/>
            <person name="Mauceli E."/>
            <person name="MacCallum I."/>
        </authorList>
    </citation>
    <scope>NUCLEOTIDE SEQUENCE [LARGE SCALE GENOMIC DNA]</scope>
    <source>
        <strain evidence="14">Tucson 14030-0811.24</strain>
    </source>
</reference>
<dbReference type="PROSITE" id="PS50835">
    <property type="entry name" value="IG_LIKE"/>
    <property type="match status" value="1"/>
</dbReference>
<dbReference type="OrthoDB" id="9988974at2759"/>
<organism evidence="13 14">
    <name type="scientific">Drosophila willistoni</name>
    <name type="common">Fruit fly</name>
    <dbReference type="NCBI Taxonomy" id="7260"/>
    <lineage>
        <taxon>Eukaryota</taxon>
        <taxon>Metazoa</taxon>
        <taxon>Ecdysozoa</taxon>
        <taxon>Arthropoda</taxon>
        <taxon>Hexapoda</taxon>
        <taxon>Insecta</taxon>
        <taxon>Pterygota</taxon>
        <taxon>Neoptera</taxon>
        <taxon>Endopterygota</taxon>
        <taxon>Diptera</taxon>
        <taxon>Brachycera</taxon>
        <taxon>Muscomorpha</taxon>
        <taxon>Ephydroidea</taxon>
        <taxon>Drosophilidae</taxon>
        <taxon>Drosophila</taxon>
        <taxon>Sophophora</taxon>
    </lineage>
</organism>
<evidence type="ECO:0000256" key="4">
    <source>
        <dbReference type="ARBA" id="ARBA00022729"/>
    </source>
</evidence>
<feature type="disulfide bond" evidence="10">
    <location>
        <begin position="217"/>
        <end position="232"/>
    </location>
</feature>
<evidence type="ECO:0000256" key="1">
    <source>
        <dbReference type="ARBA" id="ARBA00004167"/>
    </source>
</evidence>
<dbReference type="Gene3D" id="2.60.40.10">
    <property type="entry name" value="Immunoglobulins"/>
    <property type="match status" value="1"/>
</dbReference>
<dbReference type="Proteomes" id="UP000007798">
    <property type="component" value="Unassembled WGS sequence"/>
</dbReference>
<evidence type="ECO:0000256" key="2">
    <source>
        <dbReference type="ARBA" id="ARBA00004308"/>
    </source>
</evidence>
<gene>
    <name evidence="13" type="primary">Dwil\GK27490</name>
    <name evidence="13" type="ORF">Dwil_GK27490</name>
</gene>
<comment type="caution">
    <text evidence="10">Lacks conserved residue(s) required for the propagation of feature annotation.</text>
</comment>
<feature type="compositionally biased region" description="Low complexity" evidence="11">
    <location>
        <begin position="248"/>
        <end position="275"/>
    </location>
</feature>
<keyword evidence="7" id="KW-0472">Membrane</keyword>
<dbReference type="FunFam" id="4.10.400.10:FF:000161">
    <property type="entry name" value="Terribly reduced optic lobes, isoform AZ"/>
    <property type="match status" value="1"/>
</dbReference>
<dbReference type="PROSITE" id="PS01209">
    <property type="entry name" value="LDLRA_1"/>
    <property type="match status" value="3"/>
</dbReference>
<dbReference type="PRINTS" id="PR00261">
    <property type="entry name" value="LDLRECEPTOR"/>
</dbReference>
<feature type="compositionally biased region" description="Polar residues" evidence="11">
    <location>
        <begin position="286"/>
        <end position="299"/>
    </location>
</feature>
<dbReference type="InterPro" id="IPR036055">
    <property type="entry name" value="LDL_receptor-like_sf"/>
</dbReference>
<dbReference type="Gene3D" id="4.10.400.10">
    <property type="entry name" value="Low-density Lipoprotein Receptor"/>
    <property type="match status" value="5"/>
</dbReference>
<keyword evidence="4" id="KW-0732">Signal</keyword>
<dbReference type="FunFam" id="4.10.400.10:FF:000034">
    <property type="entry name" value="Low-density lipoprotein receptor-related protein 2"/>
    <property type="match status" value="2"/>
</dbReference>
<feature type="disulfide bond" evidence="10">
    <location>
        <begin position="327"/>
        <end position="345"/>
    </location>
</feature>
<dbReference type="EMBL" id="CH964239">
    <property type="protein sequence ID" value="KRF99687.1"/>
    <property type="molecule type" value="Genomic_DNA"/>
</dbReference>
<feature type="disulfide bond" evidence="10">
    <location>
        <begin position="96"/>
        <end position="114"/>
    </location>
</feature>
<feature type="disulfide bond" evidence="10">
    <location>
        <begin position="89"/>
        <end position="101"/>
    </location>
</feature>
<dbReference type="GO" id="GO:0012505">
    <property type="term" value="C:endomembrane system"/>
    <property type="evidence" value="ECO:0007669"/>
    <property type="project" value="UniProtKB-SubCell"/>
</dbReference>
<dbReference type="SMART" id="SM00192">
    <property type="entry name" value="LDLa"/>
    <property type="match status" value="5"/>
</dbReference>
<accession>A0A0Q9X645</accession>
<feature type="disulfide bond" evidence="10">
    <location>
        <begin position="50"/>
        <end position="65"/>
    </location>
</feature>
<evidence type="ECO:0000259" key="12">
    <source>
        <dbReference type="PROSITE" id="PS50835"/>
    </source>
</evidence>
<feature type="domain" description="Ig-like" evidence="12">
    <location>
        <begin position="411"/>
        <end position="447"/>
    </location>
</feature>
<dbReference type="PANTHER" id="PTHR24270">
    <property type="entry name" value="LOW-DENSITY LIPOPROTEIN RECEPTOR-RELATED"/>
    <property type="match status" value="1"/>
</dbReference>
<evidence type="ECO:0000256" key="11">
    <source>
        <dbReference type="SAM" id="MobiDB-lite"/>
    </source>
</evidence>
<dbReference type="InParanoid" id="A0A0Q9X645"/>
<feature type="disulfide bond" evidence="10">
    <location>
        <begin position="320"/>
        <end position="332"/>
    </location>
</feature>
<feature type="disulfide bond" evidence="10">
    <location>
        <begin position="359"/>
        <end position="371"/>
    </location>
</feature>
<evidence type="ECO:0000256" key="10">
    <source>
        <dbReference type="PROSITE-ProRule" id="PRU00124"/>
    </source>
</evidence>
<evidence type="ECO:0000256" key="6">
    <source>
        <dbReference type="ARBA" id="ARBA00022989"/>
    </source>
</evidence>
<proteinExistence type="predicted"/>
<feature type="disulfide bond" evidence="10">
    <location>
        <begin position="366"/>
        <end position="384"/>
    </location>
</feature>
<name>A0A0Q9X645_DROWI</name>
<feature type="region of interest" description="Disordered" evidence="11">
    <location>
        <begin position="240"/>
        <end position="299"/>
    </location>
</feature>
<keyword evidence="5" id="KW-0677">Repeat</keyword>
<dbReference type="CDD" id="cd00112">
    <property type="entry name" value="LDLa"/>
    <property type="match status" value="5"/>
</dbReference>
<protein>
    <recommendedName>
        <fullName evidence="12">Ig-like domain-containing protein</fullName>
    </recommendedName>
</protein>
<evidence type="ECO:0000256" key="3">
    <source>
        <dbReference type="ARBA" id="ARBA00022692"/>
    </source>
</evidence>
<dbReference type="InterPro" id="IPR050685">
    <property type="entry name" value="LDLR"/>
</dbReference>
<sequence length="478" mass="53905">MAAVRCDNIRDCPDNEDELNCGTDNYEPDLICSEEEFKCDNRCLNLNYHCDGHIDCEDQTDEAGCPTKEEQAPQPNPEQPEENWVDNVCQPNEFRCHNGECISSDKHCDNVSDCSEGEDENEDCDIDEPNTDTFDKDEIIRNYADHNKHLYENRGHYGDRPRLDGDDAKEYEVYTPNGYEAYPPKNVYVKVNSDSVCSSNQFKCTSANICIPLHMRCDGYYHCNDMSDERDCENYVVPKTTRRPPISRPSTTTRITTTRTTSAPERPSWPAWTARPRPPASLEIGPTSSPRASETVATRTNPFLITSTTTTPLPTAITSCAAGQFRCRDGHCISQEAVCDNYPQCPDGSDEADCHTGECLSNQFRCRNGQCVSAAARCNRQTDCLDGSDEQSCANEPANTPRNQLLLKTYPDSQSIKERYIREGREVVFRCRDEGPARAKVRWSRPGGRPLPVGFTDKNGRLEIPNIRVSIMDYEFTP</sequence>
<evidence type="ECO:0000256" key="9">
    <source>
        <dbReference type="ARBA" id="ARBA00023180"/>
    </source>
</evidence>
<keyword evidence="14" id="KW-1185">Reference proteome</keyword>
<keyword evidence="6" id="KW-1133">Transmembrane helix</keyword>
<evidence type="ECO:0000256" key="8">
    <source>
        <dbReference type="ARBA" id="ARBA00023157"/>
    </source>
</evidence>
<evidence type="ECO:0000256" key="5">
    <source>
        <dbReference type="ARBA" id="ARBA00022737"/>
    </source>
</evidence>
<evidence type="ECO:0000313" key="14">
    <source>
        <dbReference type="Proteomes" id="UP000007798"/>
    </source>
</evidence>
<keyword evidence="9" id="KW-0325">Glycoprotein</keyword>
<dbReference type="InterPro" id="IPR007110">
    <property type="entry name" value="Ig-like_dom"/>
</dbReference>
<dbReference type="GO" id="GO:0016192">
    <property type="term" value="P:vesicle-mediated transport"/>
    <property type="evidence" value="ECO:0007669"/>
    <property type="project" value="UniProtKB-ARBA"/>
</dbReference>
<dbReference type="InterPro" id="IPR023415">
    <property type="entry name" value="LDLR_class-A_CS"/>
</dbReference>
<dbReference type="InterPro" id="IPR013783">
    <property type="entry name" value="Ig-like_fold"/>
</dbReference>
<feature type="disulfide bond" evidence="10">
    <location>
        <begin position="339"/>
        <end position="354"/>
    </location>
</feature>
<dbReference type="AlphaFoldDB" id="A0A0Q9X645"/>
<dbReference type="Pfam" id="PF00057">
    <property type="entry name" value="Ldl_recept_a"/>
    <property type="match status" value="5"/>
</dbReference>
<keyword evidence="3" id="KW-0812">Transmembrane</keyword>
<evidence type="ECO:0000256" key="7">
    <source>
        <dbReference type="ARBA" id="ARBA00023136"/>
    </source>
</evidence>